<dbReference type="Proteomes" id="UP000053611">
    <property type="component" value="Unassembled WGS sequence"/>
</dbReference>
<dbReference type="EMBL" id="KQ087252">
    <property type="protein sequence ID" value="KLT39648.1"/>
    <property type="molecule type" value="Genomic_DNA"/>
</dbReference>
<accession>A0A0J0XF18</accession>
<keyword evidence="2" id="KW-1185">Reference proteome</keyword>
<dbReference type="SUPFAM" id="SSF51197">
    <property type="entry name" value="Clavaminate synthase-like"/>
    <property type="match status" value="1"/>
</dbReference>
<dbReference type="STRING" id="879819.A0A0J0XF18"/>
<evidence type="ECO:0000313" key="1">
    <source>
        <dbReference type="EMBL" id="KLT39648.1"/>
    </source>
</evidence>
<dbReference type="PANTHER" id="PTHR30613">
    <property type="entry name" value="UNCHARACTERIZED PROTEIN YBIU-RELATED"/>
    <property type="match status" value="1"/>
</dbReference>
<proteinExistence type="predicted"/>
<dbReference type="RefSeq" id="XP_018276139.1">
    <property type="nucleotide sequence ID" value="XM_018424207.1"/>
</dbReference>
<dbReference type="InterPro" id="IPR027443">
    <property type="entry name" value="IPNS-like_sf"/>
</dbReference>
<gene>
    <name evidence="1" type="ORF">CC85DRAFT_288296</name>
</gene>
<dbReference type="InterPro" id="IPR010856">
    <property type="entry name" value="Gig2-like"/>
</dbReference>
<protein>
    <submittedName>
        <fullName evidence="1">DUF1479-domain-containing protein</fullName>
    </submittedName>
</protein>
<dbReference type="PANTHER" id="PTHR30613:SF1">
    <property type="entry name" value="DUF1479 DOMAIN PROTEIN (AFU_ORTHOLOGUE AFUA_5G09280)"/>
    <property type="match status" value="1"/>
</dbReference>
<reference evidence="1 2" key="1">
    <citation type="submission" date="2015-03" db="EMBL/GenBank/DDBJ databases">
        <title>Genomics and transcriptomics of the oil-accumulating basidiomycete yeast T. oleaginosus allow insights into substrate utilization and the diverse evolutionary trajectories of mating systems in fungi.</title>
        <authorList>
            <consortium name="DOE Joint Genome Institute"/>
            <person name="Kourist R."/>
            <person name="Kracht O."/>
            <person name="Bracharz F."/>
            <person name="Lipzen A."/>
            <person name="Nolan M."/>
            <person name="Ohm R."/>
            <person name="Grigoriev I."/>
            <person name="Sun S."/>
            <person name="Heitman J."/>
            <person name="Bruck T."/>
            <person name="Nowrousian M."/>
        </authorList>
    </citation>
    <scope>NUCLEOTIDE SEQUENCE [LARGE SCALE GENOMIC DNA]</scope>
    <source>
        <strain evidence="1 2">IBC0246</strain>
    </source>
</reference>
<dbReference type="Pfam" id="PF07350">
    <property type="entry name" value="Gig2-like"/>
    <property type="match status" value="1"/>
</dbReference>
<sequence>MFRTSRGFQPTQMLARANIVAQRSRGLATEVHVQRSAPQPPMTRKPRAEGDIGSVFASLSGEAETPLPQRFADLKSVIAGDESNRARMVSSFRTLTARLSRAAEEIERAGTKAVPTVSYDSVLARDPATIAAIKRCGTAVVQNVIPRSEAETWLQQVLAYVAANPQVRGFPADDKQVFEVYWSKPQLAARGHPRSLAIQRALLSLFSLPQNAEVSLTPVSYADRLRVRHPGDAKFALGPHMDGGSVERWEDPAYRAVYARILEGRWEEYDAYNLEERARANQNLYDGAGACGVFRAFQGWTSLSDTGPGEGTLRVYPLVREMTAYTLLRPFFREKAPRSAVSREHYLAADNWELDIDSAVFPQAPLGRSQEFNNASHPHLELDRTMVSIPRVRPGDQAWWHADVIHAVESVHRGAGPSAVMYIPAVPLTRLNAEYLRDQRACFEARCPPPDFPGGEGEASFKGTGTPSDIEGADARRAMGLDAFPVAQDMRAGERAVRLTANSVLGL</sequence>
<dbReference type="GeneID" id="28984810"/>
<organism evidence="1 2">
    <name type="scientific">Cutaneotrichosporon oleaginosum</name>
    <dbReference type="NCBI Taxonomy" id="879819"/>
    <lineage>
        <taxon>Eukaryota</taxon>
        <taxon>Fungi</taxon>
        <taxon>Dikarya</taxon>
        <taxon>Basidiomycota</taxon>
        <taxon>Agaricomycotina</taxon>
        <taxon>Tremellomycetes</taxon>
        <taxon>Trichosporonales</taxon>
        <taxon>Trichosporonaceae</taxon>
        <taxon>Cutaneotrichosporon</taxon>
    </lineage>
</organism>
<dbReference type="Gene3D" id="2.60.120.330">
    <property type="entry name" value="B-lactam Antibiotic, Isopenicillin N Synthase, Chain"/>
    <property type="match status" value="1"/>
</dbReference>
<dbReference type="AlphaFoldDB" id="A0A0J0XF18"/>
<name>A0A0J0XF18_9TREE</name>
<evidence type="ECO:0000313" key="2">
    <source>
        <dbReference type="Proteomes" id="UP000053611"/>
    </source>
</evidence>
<dbReference type="OrthoDB" id="8249012at2759"/>